<gene>
    <name evidence="11" type="ORF">GCM10009665_48740</name>
</gene>
<feature type="transmembrane region" description="Helical" evidence="8">
    <location>
        <begin position="509"/>
        <end position="533"/>
    </location>
</feature>
<feature type="domain" description="MacB-like periplasmic core" evidence="10">
    <location>
        <begin position="17"/>
        <end position="240"/>
    </location>
</feature>
<dbReference type="InterPro" id="IPR025857">
    <property type="entry name" value="MacB_PCD"/>
</dbReference>
<keyword evidence="3 8" id="KW-0812">Transmembrane</keyword>
<sequence length="858" mass="87467">MYRTALRNVLAHKGRLLMTALAVMLGTAFVAGTMIFSDTFGSALKNSYSRSYSDLSVLVSDNGAQSDAVAADKAGADAPRLTATTVGQLAALPGVQQVRGIAQGFTAVADKHGKSLGQGQDSWGANYVPNGAGQDSRYPMAAGRGPQKSGEIALDRQSADKAGYHVGDTVRVATNGPAANATLTGIFTTDDPGVSAGAPLVLFDTATAQRLLVSPGQFTDLAVTAAPGTSQDTLLGEVTRVLPHATGQGDHGGIIAKTADRLQADQRDRIASSMSGMRTMLLAFAGISLFVGIFIIANTFTMLIAQRTKELALLRAIGASRKQVTRSVLVEALLIGALSSVAGLVAGLGIGAGMQVLVGALDNGHSPSGPLVVAPATVLTALLTGVLVTVLSALLPARRAARIAPIAAMSSGDQPATPKGLLVRNSIGAALTAVGLVLILWGSGAGSDGKWIVAGGAVPALLGTFILIPLLSRPLIAAVGPLLNRLFGISGKLARENALRNPRRTAATASALTIGLTLVSALTVLGASVGGWLDRTVTTSLKADYSVSMSNGLALSPEVAAQVAKVPGVAASSPLNDGDLRLAGQDRQVTGVDPAQIDQVLNLTMNSGSSAALAQGRLLVDADTAKKEGLVVGSTVATTFQDGGSTNLVVGGVYANNAMINPVTVDNAVLRAHGEATSVNQILVKGANGAGASLQQALVSAAGDNPIIQVQSRQELRDQFSSTISFALNMLYGLLAMSVLVAILGVVNTMAMSVFERKREIGMLRAVGLGRGGVKRMVQLESVVIALLGAVLGLALGCFLAWAVNGTLKNSITGLTTVVPYAKLLLFLALAGLVGLVAAIWPSRRAAKLDILDSIKAA</sequence>
<feature type="domain" description="ABC3 transporter permease C-terminal" evidence="9">
    <location>
        <begin position="283"/>
        <end position="405"/>
    </location>
</feature>
<dbReference type="Pfam" id="PF12704">
    <property type="entry name" value="MacB_PCD"/>
    <property type="match status" value="2"/>
</dbReference>
<dbReference type="Pfam" id="PF02687">
    <property type="entry name" value="FtsX"/>
    <property type="match status" value="2"/>
</dbReference>
<accession>A0ABN1WJR0</accession>
<feature type="domain" description="ABC3 transporter permease C-terminal" evidence="9">
    <location>
        <begin position="734"/>
        <end position="850"/>
    </location>
</feature>
<feature type="region of interest" description="Disordered" evidence="7">
    <location>
        <begin position="117"/>
        <end position="156"/>
    </location>
</feature>
<evidence type="ECO:0000256" key="3">
    <source>
        <dbReference type="ARBA" id="ARBA00022692"/>
    </source>
</evidence>
<feature type="transmembrane region" description="Helical" evidence="8">
    <location>
        <begin position="783"/>
        <end position="804"/>
    </location>
</feature>
<feature type="transmembrane region" description="Helical" evidence="8">
    <location>
        <begin position="451"/>
        <end position="471"/>
    </location>
</feature>
<keyword evidence="5 8" id="KW-0472">Membrane</keyword>
<evidence type="ECO:0000256" key="8">
    <source>
        <dbReference type="SAM" id="Phobius"/>
    </source>
</evidence>
<feature type="transmembrane region" description="Helical" evidence="8">
    <location>
        <begin position="730"/>
        <end position="755"/>
    </location>
</feature>
<evidence type="ECO:0000256" key="4">
    <source>
        <dbReference type="ARBA" id="ARBA00022989"/>
    </source>
</evidence>
<comment type="caution">
    <text evidence="11">The sequence shown here is derived from an EMBL/GenBank/DDBJ whole genome shotgun (WGS) entry which is preliminary data.</text>
</comment>
<feature type="transmembrane region" description="Helical" evidence="8">
    <location>
        <begin position="372"/>
        <end position="395"/>
    </location>
</feature>
<evidence type="ECO:0000259" key="10">
    <source>
        <dbReference type="Pfam" id="PF12704"/>
    </source>
</evidence>
<feature type="transmembrane region" description="Helical" evidence="8">
    <location>
        <begin position="427"/>
        <end position="445"/>
    </location>
</feature>
<evidence type="ECO:0000256" key="7">
    <source>
        <dbReference type="SAM" id="MobiDB-lite"/>
    </source>
</evidence>
<evidence type="ECO:0000313" key="12">
    <source>
        <dbReference type="Proteomes" id="UP001500037"/>
    </source>
</evidence>
<evidence type="ECO:0000313" key="11">
    <source>
        <dbReference type="EMBL" id="GAA1252276.1"/>
    </source>
</evidence>
<comment type="similarity">
    <text evidence="6">Belongs to the ABC-4 integral membrane protein family.</text>
</comment>
<dbReference type="InterPro" id="IPR003838">
    <property type="entry name" value="ABC3_permease_C"/>
</dbReference>
<feature type="transmembrane region" description="Helical" evidence="8">
    <location>
        <begin position="280"/>
        <end position="305"/>
    </location>
</feature>
<keyword evidence="12" id="KW-1185">Reference proteome</keyword>
<feature type="transmembrane region" description="Helical" evidence="8">
    <location>
        <begin position="328"/>
        <end position="352"/>
    </location>
</feature>
<feature type="domain" description="MacB-like periplasmic core" evidence="10">
    <location>
        <begin position="505"/>
        <end position="691"/>
    </location>
</feature>
<keyword evidence="2" id="KW-1003">Cell membrane</keyword>
<evidence type="ECO:0000256" key="2">
    <source>
        <dbReference type="ARBA" id="ARBA00022475"/>
    </source>
</evidence>
<comment type="subcellular location">
    <subcellularLocation>
        <location evidence="1">Cell membrane</location>
        <topology evidence="1">Multi-pass membrane protein</topology>
    </subcellularLocation>
</comment>
<proteinExistence type="inferred from homology"/>
<evidence type="ECO:0000256" key="5">
    <source>
        <dbReference type="ARBA" id="ARBA00023136"/>
    </source>
</evidence>
<organism evidence="11 12">
    <name type="scientific">Kitasatospora nipponensis</name>
    <dbReference type="NCBI Taxonomy" id="258049"/>
    <lineage>
        <taxon>Bacteria</taxon>
        <taxon>Bacillati</taxon>
        <taxon>Actinomycetota</taxon>
        <taxon>Actinomycetes</taxon>
        <taxon>Kitasatosporales</taxon>
        <taxon>Streptomycetaceae</taxon>
        <taxon>Kitasatospora</taxon>
    </lineage>
</organism>
<reference evidence="12" key="1">
    <citation type="journal article" date="2019" name="Int. J. Syst. Evol. Microbiol.">
        <title>The Global Catalogue of Microorganisms (GCM) 10K type strain sequencing project: providing services to taxonomists for standard genome sequencing and annotation.</title>
        <authorList>
            <consortium name="The Broad Institute Genomics Platform"/>
            <consortium name="The Broad Institute Genome Sequencing Center for Infectious Disease"/>
            <person name="Wu L."/>
            <person name="Ma J."/>
        </authorList>
    </citation>
    <scope>NUCLEOTIDE SEQUENCE [LARGE SCALE GENOMIC DNA]</scope>
    <source>
        <strain evidence="12">JCM 13004</strain>
    </source>
</reference>
<feature type="transmembrane region" description="Helical" evidence="8">
    <location>
        <begin position="824"/>
        <end position="841"/>
    </location>
</feature>
<dbReference type="Proteomes" id="UP001500037">
    <property type="component" value="Unassembled WGS sequence"/>
</dbReference>
<keyword evidence="4 8" id="KW-1133">Transmembrane helix</keyword>
<name>A0ABN1WJR0_9ACTN</name>
<dbReference type="InterPro" id="IPR050250">
    <property type="entry name" value="Macrolide_Exporter_MacB"/>
</dbReference>
<evidence type="ECO:0000256" key="1">
    <source>
        <dbReference type="ARBA" id="ARBA00004651"/>
    </source>
</evidence>
<protein>
    <submittedName>
        <fullName evidence="11">ABC transporter permease</fullName>
    </submittedName>
</protein>
<feature type="transmembrane region" description="Helical" evidence="8">
    <location>
        <begin position="16"/>
        <end position="36"/>
    </location>
</feature>
<dbReference type="PANTHER" id="PTHR30572">
    <property type="entry name" value="MEMBRANE COMPONENT OF TRANSPORTER-RELATED"/>
    <property type="match status" value="1"/>
</dbReference>
<dbReference type="EMBL" id="BAAALF010000099">
    <property type="protein sequence ID" value="GAA1252276.1"/>
    <property type="molecule type" value="Genomic_DNA"/>
</dbReference>
<dbReference type="RefSeq" id="WP_344444083.1">
    <property type="nucleotide sequence ID" value="NZ_BAAALF010000099.1"/>
</dbReference>
<dbReference type="PANTHER" id="PTHR30572:SF4">
    <property type="entry name" value="ABC TRANSPORTER PERMEASE YTRF"/>
    <property type="match status" value="1"/>
</dbReference>
<evidence type="ECO:0000259" key="9">
    <source>
        <dbReference type="Pfam" id="PF02687"/>
    </source>
</evidence>
<evidence type="ECO:0000256" key="6">
    <source>
        <dbReference type="ARBA" id="ARBA00038076"/>
    </source>
</evidence>